<evidence type="ECO:0000313" key="2">
    <source>
        <dbReference type="Proteomes" id="UP001162480"/>
    </source>
</evidence>
<protein>
    <submittedName>
        <fullName evidence="1">Uncharacterized protein</fullName>
    </submittedName>
</protein>
<keyword evidence="2" id="KW-1185">Reference proteome</keyword>
<reference evidence="1" key="1">
    <citation type="submission" date="2023-08" db="EMBL/GenBank/DDBJ databases">
        <authorList>
            <person name="Alioto T."/>
            <person name="Alioto T."/>
            <person name="Gomez Garrido J."/>
        </authorList>
    </citation>
    <scope>NUCLEOTIDE SEQUENCE</scope>
</reference>
<evidence type="ECO:0000313" key="1">
    <source>
        <dbReference type="EMBL" id="CAI9733645.1"/>
    </source>
</evidence>
<proteinExistence type="predicted"/>
<dbReference type="Proteomes" id="UP001162480">
    <property type="component" value="Chromosome 15"/>
</dbReference>
<name>A0AA36BFT9_OCTVU</name>
<accession>A0AA36BFT9</accession>
<sequence>MSNPKSNLIRLIKKKKKSNCGETTFHFASNTDSLGVDVIRYYILIHRHYGELRTKRLSFISNHVDFHNSIADYDKRYCSTFH</sequence>
<gene>
    <name evidence="1" type="ORF">OCTVUL_1B025936</name>
</gene>
<dbReference type="AlphaFoldDB" id="A0AA36BFT9"/>
<organism evidence="1 2">
    <name type="scientific">Octopus vulgaris</name>
    <name type="common">Common octopus</name>
    <dbReference type="NCBI Taxonomy" id="6645"/>
    <lineage>
        <taxon>Eukaryota</taxon>
        <taxon>Metazoa</taxon>
        <taxon>Spiralia</taxon>
        <taxon>Lophotrochozoa</taxon>
        <taxon>Mollusca</taxon>
        <taxon>Cephalopoda</taxon>
        <taxon>Coleoidea</taxon>
        <taxon>Octopodiformes</taxon>
        <taxon>Octopoda</taxon>
        <taxon>Incirrata</taxon>
        <taxon>Octopodidae</taxon>
        <taxon>Octopus</taxon>
    </lineage>
</organism>
<dbReference type="EMBL" id="OX597828">
    <property type="protein sequence ID" value="CAI9733645.1"/>
    <property type="molecule type" value="Genomic_DNA"/>
</dbReference>